<gene>
    <name evidence="3" type="ORF">CP97_00655</name>
    <name evidence="4" type="ORF">CP97_03925</name>
    <name evidence="5" type="ORF">CP97_05160</name>
    <name evidence="6" type="ORF">CP97_07065</name>
</gene>
<reference evidence="5" key="3">
    <citation type="submission" date="2016-04" db="EMBL/GenBank/DDBJ databases">
        <authorList>
            <person name="Evans L.H."/>
            <person name="Alamgir A."/>
            <person name="Owens N."/>
            <person name="Weber N.D."/>
            <person name="Virtaneva K."/>
            <person name="Barbian K."/>
            <person name="Babar A."/>
            <person name="Rosenke K."/>
        </authorList>
    </citation>
    <scope>NUCLEOTIDE SEQUENCE</scope>
    <source>
        <strain evidence="5">S21-N3</strain>
    </source>
</reference>
<dbReference type="KEGG" id="ery:CP97_07065"/>
<protein>
    <recommendedName>
        <fullName evidence="8">Lipoprotein</fullName>
    </recommendedName>
</protein>
<evidence type="ECO:0000256" key="2">
    <source>
        <dbReference type="SAM" id="SignalP"/>
    </source>
</evidence>
<evidence type="ECO:0000313" key="5">
    <source>
        <dbReference type="EMBL" id="AKQ41541.1"/>
    </source>
</evidence>
<evidence type="ECO:0000313" key="4">
    <source>
        <dbReference type="EMBL" id="AKQ41364.1"/>
    </source>
</evidence>
<dbReference type="EMBL" id="CP011310">
    <property type="protein sequence ID" value="AKQ40878.1"/>
    <property type="molecule type" value="Genomic_DNA"/>
</dbReference>
<evidence type="ECO:0008006" key="8">
    <source>
        <dbReference type="Google" id="ProtNLM"/>
    </source>
</evidence>
<dbReference type="OrthoDB" id="7283669at2"/>
<reference evidence="7" key="2">
    <citation type="submission" date="2015-04" db="EMBL/GenBank/DDBJ databases">
        <title>The complete genome sequence of Erythrobacter sp. s21-N3.</title>
        <authorList>
            <person name="Zhuang L."/>
            <person name="Liu Y."/>
            <person name="Shao Z."/>
        </authorList>
    </citation>
    <scope>NUCLEOTIDE SEQUENCE [LARGE SCALE GENOMIC DNA]</scope>
    <source>
        <strain evidence="7">s21-N3</strain>
    </source>
</reference>
<dbReference type="EMBL" id="CP011310">
    <property type="protein sequence ID" value="AKQ41364.1"/>
    <property type="molecule type" value="Genomic_DNA"/>
</dbReference>
<dbReference type="KEGG" id="ery:CP97_00655"/>
<dbReference type="EMBL" id="CP011310">
    <property type="protein sequence ID" value="AKQ41833.1"/>
    <property type="molecule type" value="Genomic_DNA"/>
</dbReference>
<feature type="chain" id="PRO_5015040010" description="Lipoprotein" evidence="2">
    <location>
        <begin position="16"/>
        <end position="163"/>
    </location>
</feature>
<reference evidence="5 7" key="1">
    <citation type="journal article" date="2015" name="Int. J. Syst. Evol. Microbiol.">
        <title>Erythrobacter atlanticus sp. nov., a bacterium from ocean sediment able to degrade polycyclic aromatic hydrocarbons.</title>
        <authorList>
            <person name="Zhuang L."/>
            <person name="Liu Y."/>
            <person name="Wang L."/>
            <person name="Wang W."/>
            <person name="Shao Z."/>
        </authorList>
    </citation>
    <scope>NUCLEOTIDE SEQUENCE [LARGE SCALE GENOMIC DNA]</scope>
    <source>
        <strain evidence="7">s21-N3</strain>
        <strain evidence="5">S21-N3</strain>
    </source>
</reference>
<keyword evidence="2" id="KW-0732">Signal</keyword>
<dbReference type="PROSITE" id="PS51257">
    <property type="entry name" value="PROKAR_LIPOPROTEIN"/>
    <property type="match status" value="1"/>
</dbReference>
<dbReference type="EMBL" id="CP011310">
    <property type="protein sequence ID" value="AKQ41541.1"/>
    <property type="molecule type" value="Genomic_DNA"/>
</dbReference>
<organism evidence="5 7">
    <name type="scientific">Aurantiacibacter atlanticus</name>
    <dbReference type="NCBI Taxonomy" id="1648404"/>
    <lineage>
        <taxon>Bacteria</taxon>
        <taxon>Pseudomonadati</taxon>
        <taxon>Pseudomonadota</taxon>
        <taxon>Alphaproteobacteria</taxon>
        <taxon>Sphingomonadales</taxon>
        <taxon>Erythrobacteraceae</taxon>
        <taxon>Aurantiacibacter</taxon>
    </lineage>
</organism>
<evidence type="ECO:0000313" key="3">
    <source>
        <dbReference type="EMBL" id="AKQ40878.1"/>
    </source>
</evidence>
<evidence type="ECO:0000313" key="6">
    <source>
        <dbReference type="EMBL" id="AKQ41833.1"/>
    </source>
</evidence>
<evidence type="ECO:0000256" key="1">
    <source>
        <dbReference type="SAM" id="MobiDB-lite"/>
    </source>
</evidence>
<feature type="signal peptide" evidence="2">
    <location>
        <begin position="1"/>
        <end position="15"/>
    </location>
</feature>
<keyword evidence="7" id="KW-1185">Reference proteome</keyword>
<sequence length="163" mass="17350">MRGAYLLIAFSAALAACGQSTDQTASSNGAEQAQNRSAPAAGESNGDWSSLSEYVGQHPVDSKFYDESPIAPQLRNLLGDKLNVLMQNSDTAAPLQRDGEVFFTSGNKDNEGGSDAFYLLVDPSAKAVEVGLWENGELTVYKTPGSDIPKPQDIQTTISNTEM</sequence>
<dbReference type="KEGG" id="ery:CP97_03925"/>
<feature type="region of interest" description="Disordered" evidence="1">
    <location>
        <begin position="22"/>
        <end position="52"/>
    </location>
</feature>
<accession>A0A0H4VFC4</accession>
<dbReference type="KEGG" id="ery:CP97_05160"/>
<name>A0A0H4VFC4_9SPHN</name>
<evidence type="ECO:0000313" key="7">
    <source>
        <dbReference type="Proteomes" id="UP000059113"/>
    </source>
</evidence>
<feature type="compositionally biased region" description="Polar residues" evidence="1">
    <location>
        <begin position="22"/>
        <end position="37"/>
    </location>
</feature>
<proteinExistence type="predicted"/>
<dbReference type="AlphaFoldDB" id="A0A0H4VFC4"/>
<dbReference type="Proteomes" id="UP000059113">
    <property type="component" value="Chromosome"/>
</dbReference>
<dbReference type="RefSeq" id="WP_048884358.1">
    <property type="nucleotide sequence ID" value="NZ_CP011310.1"/>
</dbReference>
<dbReference type="PATRIC" id="fig|1648404.4.peg.1078"/>